<protein>
    <submittedName>
        <fullName evidence="2">Uncharacterized protein</fullName>
    </submittedName>
</protein>
<keyword evidence="3" id="KW-1185">Reference proteome</keyword>
<sequence length="219" mass="25204">MLRHMEEGRMGIVGFTCTSYAAQRDRVILGLIGRHFKLFSFFLLWFLWWYFFSWACFPLHVLHLYGVYPRPTHACMHAFSHFFPRWERERGGGREGGRKQMSIDYSAFFSFSLLPRSGASGAQKDDGVGLWSWTGADDGRDGWAFGMARRGHHRHTYLPSYQGICVEERGGWVVVMMPAQMGNLTIMSCQQHTNHPPRRGAPYLYPFLTLTNAVRPSVS</sequence>
<keyword evidence="1" id="KW-1133">Transmembrane helix</keyword>
<feature type="transmembrane region" description="Helical" evidence="1">
    <location>
        <begin position="41"/>
        <end position="65"/>
    </location>
</feature>
<proteinExistence type="predicted"/>
<reference evidence="2" key="1">
    <citation type="submission" date="2023-06" db="EMBL/GenBank/DDBJ databases">
        <title>Genome-scale phylogeny and comparative genomics of the fungal order Sordariales.</title>
        <authorList>
            <consortium name="Lawrence Berkeley National Laboratory"/>
            <person name="Hensen N."/>
            <person name="Bonometti L."/>
            <person name="Westerberg I."/>
            <person name="Brannstrom I.O."/>
            <person name="Guillou S."/>
            <person name="Cros-Aarteil S."/>
            <person name="Calhoun S."/>
            <person name="Haridas S."/>
            <person name="Kuo A."/>
            <person name="Mondo S."/>
            <person name="Pangilinan J."/>
            <person name="Riley R."/>
            <person name="LaButti K."/>
            <person name="Andreopoulos B."/>
            <person name="Lipzen A."/>
            <person name="Chen C."/>
            <person name="Yanf M."/>
            <person name="Daum C."/>
            <person name="Ng V."/>
            <person name="Clum A."/>
            <person name="Steindorff A."/>
            <person name="Ohm R."/>
            <person name="Martin F."/>
            <person name="Silar P."/>
            <person name="Natvig D."/>
            <person name="Lalanne C."/>
            <person name="Gautier V."/>
            <person name="Ament-velasquez S.L."/>
            <person name="Kruys A."/>
            <person name="Hutchinson M.I."/>
            <person name="Powell A.J."/>
            <person name="Barry K."/>
            <person name="Miller A.N."/>
            <person name="Grigoriev I.V."/>
            <person name="Debuchy R."/>
            <person name="Gladieux P."/>
            <person name="Thoren M.H."/>
            <person name="Johannesson H."/>
        </authorList>
    </citation>
    <scope>NUCLEOTIDE SEQUENCE</scope>
    <source>
        <strain evidence="2">SMH3187-1</strain>
    </source>
</reference>
<dbReference type="AlphaFoldDB" id="A0AA40FA08"/>
<organism evidence="2 3">
    <name type="scientific">Schizothecium vesticola</name>
    <dbReference type="NCBI Taxonomy" id="314040"/>
    <lineage>
        <taxon>Eukaryota</taxon>
        <taxon>Fungi</taxon>
        <taxon>Dikarya</taxon>
        <taxon>Ascomycota</taxon>
        <taxon>Pezizomycotina</taxon>
        <taxon>Sordariomycetes</taxon>
        <taxon>Sordariomycetidae</taxon>
        <taxon>Sordariales</taxon>
        <taxon>Schizotheciaceae</taxon>
        <taxon>Schizothecium</taxon>
    </lineage>
</organism>
<dbReference type="Proteomes" id="UP001172155">
    <property type="component" value="Unassembled WGS sequence"/>
</dbReference>
<evidence type="ECO:0000313" key="2">
    <source>
        <dbReference type="EMBL" id="KAK0753978.1"/>
    </source>
</evidence>
<evidence type="ECO:0000313" key="3">
    <source>
        <dbReference type="Proteomes" id="UP001172155"/>
    </source>
</evidence>
<keyword evidence="1" id="KW-0812">Transmembrane</keyword>
<comment type="caution">
    <text evidence="2">The sequence shown here is derived from an EMBL/GenBank/DDBJ whole genome shotgun (WGS) entry which is preliminary data.</text>
</comment>
<evidence type="ECO:0000256" key="1">
    <source>
        <dbReference type="SAM" id="Phobius"/>
    </source>
</evidence>
<dbReference type="EMBL" id="JAUKUD010000001">
    <property type="protein sequence ID" value="KAK0753978.1"/>
    <property type="molecule type" value="Genomic_DNA"/>
</dbReference>
<name>A0AA40FA08_9PEZI</name>
<gene>
    <name evidence="2" type="ORF">B0T18DRAFT_26394</name>
</gene>
<accession>A0AA40FA08</accession>
<keyword evidence="1" id="KW-0472">Membrane</keyword>